<sequence>MVMLEASPDQRNGGAGGARARKQIGAVLAVADHWMVLLQLQLGLEWRIDLGQRLCRQALGKDLDRFVDVYVLLQGLCAGLLDQTAREAPGEAHYAAQLALAHSAFMLEPLLAQRQHGVAGLG</sequence>
<protein>
    <submittedName>
        <fullName evidence="1">Uncharacterized protein</fullName>
    </submittedName>
</protein>
<dbReference type="Proteomes" id="UP001163336">
    <property type="component" value="Chromosome"/>
</dbReference>
<name>A0ABM8C7K9_9BURK</name>
<reference evidence="1" key="1">
    <citation type="submission" date="2022-11" db="EMBL/GenBank/DDBJ databases">
        <title>Isolation and characterization of PLA-degrading bacterium Massilia sp. from Antarctic soil.</title>
        <authorList>
            <person name="Sato K."/>
            <person name="Gomez-Fuentes C."/>
            <person name="Ahmad S.A."/>
            <person name="Zulkharnain A."/>
        </authorList>
    </citation>
    <scope>NUCLEOTIDE SEQUENCE</scope>
    <source>
        <strain evidence="1">N-3</strain>
    </source>
</reference>
<evidence type="ECO:0000313" key="2">
    <source>
        <dbReference type="Proteomes" id="UP001163336"/>
    </source>
</evidence>
<proteinExistence type="predicted"/>
<dbReference type="RefSeq" id="WP_281907713.1">
    <property type="nucleotide sequence ID" value="NZ_AP026966.1"/>
</dbReference>
<dbReference type="EMBL" id="AP026966">
    <property type="protein sequence ID" value="BDT59164.1"/>
    <property type="molecule type" value="Genomic_DNA"/>
</dbReference>
<accession>A0ABM8C7K9</accession>
<keyword evidence="2" id="KW-1185">Reference proteome</keyword>
<gene>
    <name evidence="1" type="ORF">MasN3_26580</name>
</gene>
<organism evidence="1 2">
    <name type="scientific">Massilia varians</name>
    <dbReference type="NCBI Taxonomy" id="457921"/>
    <lineage>
        <taxon>Bacteria</taxon>
        <taxon>Pseudomonadati</taxon>
        <taxon>Pseudomonadota</taxon>
        <taxon>Betaproteobacteria</taxon>
        <taxon>Burkholderiales</taxon>
        <taxon>Oxalobacteraceae</taxon>
        <taxon>Telluria group</taxon>
        <taxon>Massilia</taxon>
    </lineage>
</organism>
<evidence type="ECO:0000313" key="1">
    <source>
        <dbReference type="EMBL" id="BDT59164.1"/>
    </source>
</evidence>